<evidence type="ECO:0000256" key="1">
    <source>
        <dbReference type="SAM" id="MobiDB-lite"/>
    </source>
</evidence>
<keyword evidence="2" id="KW-1133">Transmembrane helix</keyword>
<keyword evidence="3" id="KW-0732">Signal</keyword>
<keyword evidence="2" id="KW-0812">Transmembrane</keyword>
<dbReference type="EMBL" id="CP013979">
    <property type="protein sequence ID" value="ANJ28066.1"/>
    <property type="molecule type" value="Genomic_DNA"/>
</dbReference>
<evidence type="ECO:0000313" key="4">
    <source>
        <dbReference type="EMBL" id="ANJ28066.1"/>
    </source>
</evidence>
<evidence type="ECO:0000256" key="3">
    <source>
        <dbReference type="SAM" id="SignalP"/>
    </source>
</evidence>
<dbReference type="KEGG" id="agy:ATC03_16470"/>
<dbReference type="STRING" id="453304.ATC03_16470"/>
<keyword evidence="5" id="KW-1185">Reference proteome</keyword>
<evidence type="ECO:0000313" key="5">
    <source>
        <dbReference type="Proteomes" id="UP000078437"/>
    </source>
</evidence>
<reference evidence="4 5" key="1">
    <citation type="journal article" date="2016" name="Int. J. Syst. Evol. Microbiol.">
        <title>Agromyces aureus sp. nov., isolated from the rhizosphere of Salix caprea L. grown in a heavy-metal-contaminated soil.</title>
        <authorList>
            <person name="Corretto E."/>
            <person name="Antonielli L."/>
            <person name="Sessitsch A."/>
            <person name="Compant S."/>
            <person name="Gorfer M."/>
            <person name="Kuffner M."/>
            <person name="Brader G."/>
        </authorList>
    </citation>
    <scope>NUCLEOTIDE SEQUENCE [LARGE SCALE GENOMIC DNA]</scope>
    <source>
        <strain evidence="4 5">AR33</strain>
    </source>
</reference>
<protein>
    <submittedName>
        <fullName evidence="4">Uncharacterized protein</fullName>
    </submittedName>
</protein>
<name>A0A191WII0_9MICO</name>
<dbReference type="PROSITE" id="PS51318">
    <property type="entry name" value="TAT"/>
    <property type="match status" value="1"/>
</dbReference>
<dbReference type="Gene3D" id="3.40.30.10">
    <property type="entry name" value="Glutaredoxin"/>
    <property type="match status" value="1"/>
</dbReference>
<feature type="transmembrane region" description="Helical" evidence="2">
    <location>
        <begin position="600"/>
        <end position="620"/>
    </location>
</feature>
<organism evidence="4 5">
    <name type="scientific">Agromyces aureus</name>
    <dbReference type="NCBI Taxonomy" id="453304"/>
    <lineage>
        <taxon>Bacteria</taxon>
        <taxon>Bacillati</taxon>
        <taxon>Actinomycetota</taxon>
        <taxon>Actinomycetes</taxon>
        <taxon>Micrococcales</taxon>
        <taxon>Microbacteriaceae</taxon>
        <taxon>Agromyces</taxon>
    </lineage>
</organism>
<feature type="signal peptide" evidence="3">
    <location>
        <begin position="1"/>
        <end position="40"/>
    </location>
</feature>
<reference evidence="5" key="2">
    <citation type="submission" date="2016-01" db="EMBL/GenBank/DDBJ databases">
        <title>Complete genome sequence of Agromyces aureus AR33T and comparison with related organisms.</title>
        <authorList>
            <person name="Corretto E."/>
            <person name="Antonielli L."/>
            <person name="Sessitsch A."/>
            <person name="Brader G."/>
        </authorList>
    </citation>
    <scope>NUCLEOTIDE SEQUENCE [LARGE SCALE GENOMIC DNA]</scope>
    <source>
        <strain evidence="5">AR33</strain>
    </source>
</reference>
<proteinExistence type="predicted"/>
<accession>A0A191WII0</accession>
<dbReference type="RefSeq" id="WP_067879460.1">
    <property type="nucleotide sequence ID" value="NZ_CP013979.1"/>
</dbReference>
<dbReference type="OrthoDB" id="9798386at2"/>
<evidence type="ECO:0000256" key="2">
    <source>
        <dbReference type="SAM" id="Phobius"/>
    </source>
</evidence>
<feature type="region of interest" description="Disordered" evidence="1">
    <location>
        <begin position="457"/>
        <end position="493"/>
    </location>
</feature>
<dbReference type="Proteomes" id="UP000078437">
    <property type="component" value="Chromosome"/>
</dbReference>
<dbReference type="SUPFAM" id="SSF49478">
    <property type="entry name" value="Cna protein B-type domain"/>
    <property type="match status" value="1"/>
</dbReference>
<gene>
    <name evidence="4" type="ORF">ATC03_16470</name>
</gene>
<dbReference type="InterPro" id="IPR006311">
    <property type="entry name" value="TAT_signal"/>
</dbReference>
<feature type="compositionally biased region" description="Pro residues" evidence="1">
    <location>
        <begin position="464"/>
        <end position="484"/>
    </location>
</feature>
<sequence length="626" mass="65651">MSDHTHPPRRRHRGVAITTTLALGGAALFGAAAFASPAAAAPSGAAIDTVDYIEETYGVADSVVETVTFERFEWLLGQEGRFAFLVGGAADETTTASLATIDAAAKAAGVDQVFTFDPKLDGHSLDIRTTTNPDVAPLWTRVVANALSKDTQTPFDGTDDPYFFVYDKSHTEGGVEDRIVSALTAPVTSAQLADPAALAAYRTAVAGVFTAAGTLSESSQFAFTSSAVNAKHFKDYKGADAYGGPTILTDADSDWRVQTVTYPELVNLLESDGDFVLFFGGTWCHNTRAVLQHVNAEAVENDVEKVYFFDLRLDGASSNDLHIRDTGSEYADFYGDLVTKHLPNLVTQYVPKVSGQVDYYPGGDRGQALATAKKLQVPYVLEYERGRIVDGKAAPVVRQWIHDNGDGTYKEYMTEWWYVIDKPGRYTSPTDPGLANQLAFADEAIAALDTFFGDLGKDTTVDPTTPPTTPPATTPPATTPPTTPPTGEKPSDVLGTVAVSGDLRPGGTITVKGSGLAEGTSGFTVEIRSTPQTLGTVSTDASGAFTFTGKIPTSIPAGAHTIAVTIDGVTVASAAVTVQEAAAASQAGLADTGAGFVGPLTWAAIALLLAAAAVITIARVRSRSAA</sequence>
<dbReference type="AlphaFoldDB" id="A0A191WII0"/>
<feature type="chain" id="PRO_5008249483" evidence="3">
    <location>
        <begin position="41"/>
        <end position="626"/>
    </location>
</feature>
<keyword evidence="2" id="KW-0472">Membrane</keyword>